<dbReference type="Pfam" id="PF01557">
    <property type="entry name" value="FAA_hydrolase"/>
    <property type="match status" value="1"/>
</dbReference>
<comment type="similarity">
    <text evidence="1">Belongs to the FAH family.</text>
</comment>
<reference evidence="5" key="1">
    <citation type="journal article" date="2019" name="Int. J. Syst. Evol. Microbiol.">
        <title>The Global Catalogue of Microorganisms (GCM) 10K type strain sequencing project: providing services to taxonomists for standard genome sequencing and annotation.</title>
        <authorList>
            <consortium name="The Broad Institute Genomics Platform"/>
            <consortium name="The Broad Institute Genome Sequencing Center for Infectious Disease"/>
            <person name="Wu L."/>
            <person name="Ma J."/>
        </authorList>
    </citation>
    <scope>NUCLEOTIDE SEQUENCE [LARGE SCALE GENOMIC DNA]</scope>
    <source>
        <strain evidence="5">CGMCC 1.13587</strain>
    </source>
</reference>
<dbReference type="Gene3D" id="3.90.850.10">
    <property type="entry name" value="Fumarylacetoacetase-like, C-terminal domain"/>
    <property type="match status" value="1"/>
</dbReference>
<dbReference type="Proteomes" id="UP001596111">
    <property type="component" value="Unassembled WGS sequence"/>
</dbReference>
<name>A0ABW0SWC4_9GAMM</name>
<dbReference type="RefSeq" id="WP_377326540.1">
    <property type="nucleotide sequence ID" value="NZ_JBHSNG010000008.1"/>
</dbReference>
<dbReference type="SUPFAM" id="SSF56529">
    <property type="entry name" value="FAH"/>
    <property type="match status" value="1"/>
</dbReference>
<dbReference type="InterPro" id="IPR011234">
    <property type="entry name" value="Fumarylacetoacetase-like_C"/>
</dbReference>
<evidence type="ECO:0000259" key="3">
    <source>
        <dbReference type="Pfam" id="PF01557"/>
    </source>
</evidence>
<dbReference type="InterPro" id="IPR051121">
    <property type="entry name" value="FAH"/>
</dbReference>
<accession>A0ABW0SWC4</accession>
<gene>
    <name evidence="4" type="ORF">ACFPPB_09585</name>
</gene>
<evidence type="ECO:0000313" key="5">
    <source>
        <dbReference type="Proteomes" id="UP001596111"/>
    </source>
</evidence>
<proteinExistence type="inferred from homology"/>
<feature type="domain" description="Fumarylacetoacetase-like C-terminal" evidence="3">
    <location>
        <begin position="72"/>
        <end position="278"/>
    </location>
</feature>
<comment type="caution">
    <text evidence="4">The sequence shown here is derived from an EMBL/GenBank/DDBJ whole genome shotgun (WGS) entry which is preliminary data.</text>
</comment>
<evidence type="ECO:0000256" key="1">
    <source>
        <dbReference type="ARBA" id="ARBA00010211"/>
    </source>
</evidence>
<evidence type="ECO:0000313" key="4">
    <source>
        <dbReference type="EMBL" id="MFC5581359.1"/>
    </source>
</evidence>
<organism evidence="4 5">
    <name type="scientific">Rhodanobacter terrae</name>
    <dbReference type="NCBI Taxonomy" id="418647"/>
    <lineage>
        <taxon>Bacteria</taxon>
        <taxon>Pseudomonadati</taxon>
        <taxon>Pseudomonadota</taxon>
        <taxon>Gammaproteobacteria</taxon>
        <taxon>Lysobacterales</taxon>
        <taxon>Rhodanobacteraceae</taxon>
        <taxon>Rhodanobacter</taxon>
    </lineage>
</organism>
<evidence type="ECO:0000256" key="2">
    <source>
        <dbReference type="ARBA" id="ARBA00022723"/>
    </source>
</evidence>
<sequence length="287" mass="30631">MKLARYGNPGQEKPGILDADGQLRDLSAIVADITADVLTRDGLCRLAAIDPATLPLVPGTPRYGAPVARVGKMLCVGLNYAEHAAETNTPLPEQPVLFMKATSAIVGANDDLMIPRGSVKTDWEVELGIVIGDVARDVSIDEALAHVAGYAVINDVSEREFQLEHGGQWVKGKSCDSFGPIGPWLVTADEIPDPQKLSLWLEVNGHRYQNGNTRTMAFGVAHLVSYISRYMTLLPGDVISSGTPAGVGLGQHPPTYLRAGDVVELGIEGLGRQRQQVVAHPADAVRS</sequence>
<keyword evidence="2" id="KW-0479">Metal-binding</keyword>
<dbReference type="EMBL" id="JBHSNG010000008">
    <property type="protein sequence ID" value="MFC5581359.1"/>
    <property type="molecule type" value="Genomic_DNA"/>
</dbReference>
<keyword evidence="4" id="KW-0378">Hydrolase</keyword>
<dbReference type="InterPro" id="IPR036663">
    <property type="entry name" value="Fumarylacetoacetase_C_sf"/>
</dbReference>
<keyword evidence="5" id="KW-1185">Reference proteome</keyword>
<dbReference type="PANTHER" id="PTHR42796:SF4">
    <property type="entry name" value="FUMARYLACETOACETATE HYDROLASE DOMAIN-CONTAINING PROTEIN 2A"/>
    <property type="match status" value="1"/>
</dbReference>
<dbReference type="GO" id="GO:0016787">
    <property type="term" value="F:hydrolase activity"/>
    <property type="evidence" value="ECO:0007669"/>
    <property type="project" value="UniProtKB-KW"/>
</dbReference>
<protein>
    <submittedName>
        <fullName evidence="4">Fumarylacetoacetate hydrolase family protein</fullName>
    </submittedName>
</protein>
<dbReference type="PANTHER" id="PTHR42796">
    <property type="entry name" value="FUMARYLACETOACETATE HYDROLASE DOMAIN-CONTAINING PROTEIN 2A-RELATED"/>
    <property type="match status" value="1"/>
</dbReference>